<accession>A0A0N5CRW3</accession>
<reference evidence="3" key="1">
    <citation type="submission" date="2017-02" db="UniProtKB">
        <authorList>
            <consortium name="WormBaseParasite"/>
        </authorList>
    </citation>
    <scope>IDENTIFICATION</scope>
</reference>
<gene>
    <name evidence="1" type="ORF">TCLT_LOCUS2964</name>
</gene>
<evidence type="ECO:0000313" key="1">
    <source>
        <dbReference type="EMBL" id="VDM99193.1"/>
    </source>
</evidence>
<protein>
    <submittedName>
        <fullName evidence="1 3">Uncharacterized protein</fullName>
    </submittedName>
</protein>
<dbReference type="EMBL" id="UYYF01000842">
    <property type="protein sequence ID" value="VDM99193.1"/>
    <property type="molecule type" value="Genomic_DNA"/>
</dbReference>
<sequence>MHARNESINTAKFLKHPTTNATTNTSISIPVRSVRYSESESPEYQQSSNQWLPQQAETNVDVIDNLSESEDVIGVSGVDKCPGVVPFLPSSGTSNDRRVFFQDELFELKTTPTNNLSRDQRSTKSKNTTDIGSATCIVDQYSLLENPNSFAVTNVSC</sequence>
<dbReference type="AlphaFoldDB" id="A0A0N5CRW3"/>
<evidence type="ECO:0000313" key="2">
    <source>
        <dbReference type="Proteomes" id="UP000276776"/>
    </source>
</evidence>
<reference evidence="1 2" key="2">
    <citation type="submission" date="2018-11" db="EMBL/GenBank/DDBJ databases">
        <authorList>
            <consortium name="Pathogen Informatics"/>
        </authorList>
    </citation>
    <scope>NUCLEOTIDE SEQUENCE [LARGE SCALE GENOMIC DNA]</scope>
</reference>
<dbReference type="Proteomes" id="UP000276776">
    <property type="component" value="Unassembled WGS sequence"/>
</dbReference>
<organism evidence="3">
    <name type="scientific">Thelazia callipaeda</name>
    <name type="common">Oriental eyeworm</name>
    <name type="synonym">Parasitic nematode</name>
    <dbReference type="NCBI Taxonomy" id="103827"/>
    <lineage>
        <taxon>Eukaryota</taxon>
        <taxon>Metazoa</taxon>
        <taxon>Ecdysozoa</taxon>
        <taxon>Nematoda</taxon>
        <taxon>Chromadorea</taxon>
        <taxon>Rhabditida</taxon>
        <taxon>Spirurina</taxon>
        <taxon>Spiruromorpha</taxon>
        <taxon>Thelazioidea</taxon>
        <taxon>Thelaziidae</taxon>
        <taxon>Thelazia</taxon>
    </lineage>
</organism>
<dbReference type="WBParaSite" id="TCLT_0000296301-mRNA-1">
    <property type="protein sequence ID" value="TCLT_0000296301-mRNA-1"/>
    <property type="gene ID" value="TCLT_0000296301"/>
</dbReference>
<proteinExistence type="predicted"/>
<keyword evidence="2" id="KW-1185">Reference proteome</keyword>
<evidence type="ECO:0000313" key="3">
    <source>
        <dbReference type="WBParaSite" id="TCLT_0000296301-mRNA-1"/>
    </source>
</evidence>
<name>A0A0N5CRW3_THECL</name>